<accession>A0A6V7THS5</accession>
<evidence type="ECO:0000313" key="1">
    <source>
        <dbReference type="EMBL" id="CAD2122687.1"/>
    </source>
</evidence>
<sequence length="90" mass="10897">MNFNQLSIHIPFQNNQKILMVNKCKSLNKFPSFELEKKWISAINNQIPVLLHFRRPIKFFAFCLTRSSFFKLFFNIVRSIIRYLIRDKSK</sequence>
<organism evidence="1 2">
    <name type="scientific">Meloidogyne enterolobii</name>
    <name type="common">Root-knot nematode worm</name>
    <name type="synonym">Meloidogyne mayaguensis</name>
    <dbReference type="NCBI Taxonomy" id="390850"/>
    <lineage>
        <taxon>Eukaryota</taxon>
        <taxon>Metazoa</taxon>
        <taxon>Ecdysozoa</taxon>
        <taxon>Nematoda</taxon>
        <taxon>Chromadorea</taxon>
        <taxon>Rhabditida</taxon>
        <taxon>Tylenchina</taxon>
        <taxon>Tylenchomorpha</taxon>
        <taxon>Tylenchoidea</taxon>
        <taxon>Meloidogynidae</taxon>
        <taxon>Meloidogyninae</taxon>
        <taxon>Meloidogyne</taxon>
    </lineage>
</organism>
<protein>
    <submittedName>
        <fullName evidence="1">Uncharacterized protein</fullName>
    </submittedName>
</protein>
<dbReference type="Proteomes" id="UP000580250">
    <property type="component" value="Unassembled WGS sequence"/>
</dbReference>
<gene>
    <name evidence="1" type="ORF">MENT_LOCUS279</name>
</gene>
<dbReference type="AlphaFoldDB" id="A0A6V7THS5"/>
<proteinExistence type="predicted"/>
<dbReference type="EMBL" id="CAJEWN010000001">
    <property type="protein sequence ID" value="CAD2122687.1"/>
    <property type="molecule type" value="Genomic_DNA"/>
</dbReference>
<reference evidence="1 2" key="1">
    <citation type="submission" date="2020-08" db="EMBL/GenBank/DDBJ databases">
        <authorList>
            <person name="Koutsovoulos G."/>
            <person name="Danchin GJ E."/>
        </authorList>
    </citation>
    <scope>NUCLEOTIDE SEQUENCE [LARGE SCALE GENOMIC DNA]</scope>
</reference>
<name>A0A6V7THS5_MELEN</name>
<evidence type="ECO:0000313" key="2">
    <source>
        <dbReference type="Proteomes" id="UP000580250"/>
    </source>
</evidence>
<comment type="caution">
    <text evidence="1">The sequence shown here is derived from an EMBL/GenBank/DDBJ whole genome shotgun (WGS) entry which is preliminary data.</text>
</comment>